<name>A0A4U1JKR6_RHOCA</name>
<sequence length="81" mass="8595">EGTAQLLDHLKKGEMAIEAERLLKGSGWLPEILRRADLIVRGDEEGAEGQGDDTAVPAEVDLPAFLTADLPDSVAPMIAAE</sequence>
<protein>
    <submittedName>
        <fullName evidence="1">DNA-binding protein</fullName>
    </submittedName>
</protein>
<dbReference type="EMBL" id="SWJZ01000146">
    <property type="protein sequence ID" value="TKD13379.1"/>
    <property type="molecule type" value="Genomic_DNA"/>
</dbReference>
<dbReference type="AlphaFoldDB" id="A0A4U1JKR6"/>
<accession>A0A4U1JKR6</accession>
<dbReference type="GO" id="GO:0003677">
    <property type="term" value="F:DNA binding"/>
    <property type="evidence" value="ECO:0007669"/>
    <property type="project" value="UniProtKB-KW"/>
</dbReference>
<organism evidence="1 2">
    <name type="scientific">Rhodobacter capsulatus</name>
    <name type="common">Rhodopseudomonas capsulata</name>
    <dbReference type="NCBI Taxonomy" id="1061"/>
    <lineage>
        <taxon>Bacteria</taxon>
        <taxon>Pseudomonadati</taxon>
        <taxon>Pseudomonadota</taxon>
        <taxon>Alphaproteobacteria</taxon>
        <taxon>Rhodobacterales</taxon>
        <taxon>Rhodobacter group</taxon>
        <taxon>Rhodobacter</taxon>
    </lineage>
</organism>
<keyword evidence="1" id="KW-0238">DNA-binding</keyword>
<proteinExistence type="predicted"/>
<reference evidence="1 2" key="1">
    <citation type="submission" date="2019-04" db="EMBL/GenBank/DDBJ databases">
        <title>Draft Whole-Genome sequence of the purple photosynthetic bacterium Rhodobacter capsulatus SP108 with an indigenous class A beta-lactamase.</title>
        <authorList>
            <person name="Robertson S."/>
            <person name="Meyer T.E."/>
            <person name="Kyndt J.A."/>
        </authorList>
    </citation>
    <scope>NUCLEOTIDE SEQUENCE [LARGE SCALE GENOMIC DNA]</scope>
    <source>
        <strain evidence="1 2">SP108</strain>
    </source>
</reference>
<evidence type="ECO:0000313" key="1">
    <source>
        <dbReference type="EMBL" id="TKD13379.1"/>
    </source>
</evidence>
<feature type="non-terminal residue" evidence="1">
    <location>
        <position position="1"/>
    </location>
</feature>
<comment type="caution">
    <text evidence="1">The sequence shown here is derived from an EMBL/GenBank/DDBJ whole genome shotgun (WGS) entry which is preliminary data.</text>
</comment>
<dbReference type="Proteomes" id="UP000310597">
    <property type="component" value="Unassembled WGS sequence"/>
</dbReference>
<gene>
    <name evidence="1" type="ORF">FBT96_19810</name>
</gene>
<evidence type="ECO:0000313" key="2">
    <source>
        <dbReference type="Proteomes" id="UP000310597"/>
    </source>
</evidence>